<protein>
    <submittedName>
        <fullName evidence="1">Uncharacterized protein</fullName>
    </submittedName>
</protein>
<keyword evidence="2" id="KW-1185">Reference proteome</keyword>
<organism evidence="1 2">
    <name type="scientific">Pedobacter africanus</name>
    <dbReference type="NCBI Taxonomy" id="151894"/>
    <lineage>
        <taxon>Bacteria</taxon>
        <taxon>Pseudomonadati</taxon>
        <taxon>Bacteroidota</taxon>
        <taxon>Sphingobacteriia</taxon>
        <taxon>Sphingobacteriales</taxon>
        <taxon>Sphingobacteriaceae</taxon>
        <taxon>Pedobacter</taxon>
    </lineage>
</organism>
<reference evidence="2" key="1">
    <citation type="submission" date="2017-04" db="EMBL/GenBank/DDBJ databases">
        <authorList>
            <person name="Varghese N."/>
            <person name="Submissions S."/>
        </authorList>
    </citation>
    <scope>NUCLEOTIDE SEQUENCE [LARGE SCALE GENOMIC DNA]</scope>
    <source>
        <strain evidence="2">DSM 12126</strain>
    </source>
</reference>
<dbReference type="InterPro" id="IPR014719">
    <property type="entry name" value="Ribosomal_bL12_C/ClpS-like"/>
</dbReference>
<sequence>MMKKIRFTGWNKNMNKIEFIHILNEHARLSLKESKDIKDRIVNNEIIEVIVDEEKMDLIISDAIKFGLYVEKVT</sequence>
<evidence type="ECO:0000313" key="2">
    <source>
        <dbReference type="Proteomes" id="UP000192756"/>
    </source>
</evidence>
<name>A0A1W2BQ79_9SPHI</name>
<dbReference type="STRING" id="151894.SAMN04488524_2552"/>
<proteinExistence type="predicted"/>
<dbReference type="Proteomes" id="UP000192756">
    <property type="component" value="Unassembled WGS sequence"/>
</dbReference>
<gene>
    <name evidence="1" type="ORF">SAMN04488524_2552</name>
</gene>
<dbReference type="OrthoDB" id="711883at2"/>
<accession>A0A1W2BQ79</accession>
<evidence type="ECO:0000313" key="1">
    <source>
        <dbReference type="EMBL" id="SMC75080.1"/>
    </source>
</evidence>
<dbReference type="EMBL" id="FWXT01000001">
    <property type="protein sequence ID" value="SMC75080.1"/>
    <property type="molecule type" value="Genomic_DNA"/>
</dbReference>
<dbReference type="Gene3D" id="3.30.1390.10">
    <property type="match status" value="1"/>
</dbReference>
<dbReference type="RefSeq" id="WP_084239072.1">
    <property type="nucleotide sequence ID" value="NZ_FWXT01000001.1"/>
</dbReference>
<dbReference type="AlphaFoldDB" id="A0A1W2BQ79"/>